<feature type="transmembrane region" description="Helical" evidence="1">
    <location>
        <begin position="214"/>
        <end position="233"/>
    </location>
</feature>
<comment type="caution">
    <text evidence="2">The sequence shown here is derived from an EMBL/GenBank/DDBJ whole genome shotgun (WGS) entry which is preliminary data.</text>
</comment>
<dbReference type="OrthoDB" id="10481902at2759"/>
<accession>A0A9N8VJ46</accession>
<keyword evidence="1" id="KW-0472">Membrane</keyword>
<evidence type="ECO:0000313" key="2">
    <source>
        <dbReference type="EMBL" id="CAG8456604.1"/>
    </source>
</evidence>
<feature type="transmembrane region" description="Helical" evidence="1">
    <location>
        <begin position="55"/>
        <end position="77"/>
    </location>
</feature>
<keyword evidence="1" id="KW-1133">Transmembrane helix</keyword>
<keyword evidence="1" id="KW-0812">Transmembrane</keyword>
<sequence length="294" mass="33725">MSNANNTINHATTTTSPHPRGADIWVAALFVGTALTLTLHSTFRMLLFRMTAMKLSLIIVCNVFLLLIEVNTLLQVYSIALRVHNNASVVLMLKMVNDLFLIFVEPSILYLAYQRCKQEYQAYTKHKKAHYALFAFRGLTLILLFLSDLLSVRITTTQIPSFLAKTEQMFAPIPKIYYIASEIIFLRILLGRNNEFANKKGYQLIKIHCSTQAIFFRFDIFFLSTTLIYRVVYLLVSSTATIPTFYYADILSIAFTLFIITEFGLLIPQLKQNIRKSAYISNNRNSINSRDSKR</sequence>
<reference evidence="2" key="1">
    <citation type="submission" date="2021-06" db="EMBL/GenBank/DDBJ databases">
        <authorList>
            <person name="Kallberg Y."/>
            <person name="Tangrot J."/>
            <person name="Rosling A."/>
        </authorList>
    </citation>
    <scope>NUCLEOTIDE SEQUENCE</scope>
    <source>
        <strain evidence="2">MT106</strain>
    </source>
</reference>
<evidence type="ECO:0000256" key="1">
    <source>
        <dbReference type="SAM" id="Phobius"/>
    </source>
</evidence>
<evidence type="ECO:0000313" key="3">
    <source>
        <dbReference type="Proteomes" id="UP000789831"/>
    </source>
</evidence>
<proteinExistence type="predicted"/>
<feature type="transmembrane region" description="Helical" evidence="1">
    <location>
        <begin position="176"/>
        <end position="193"/>
    </location>
</feature>
<dbReference type="Proteomes" id="UP000789831">
    <property type="component" value="Unassembled WGS sequence"/>
</dbReference>
<feature type="transmembrane region" description="Helical" evidence="1">
    <location>
        <begin position="134"/>
        <end position="156"/>
    </location>
</feature>
<dbReference type="EMBL" id="CAJVPL010000158">
    <property type="protein sequence ID" value="CAG8456604.1"/>
    <property type="molecule type" value="Genomic_DNA"/>
</dbReference>
<protein>
    <submittedName>
        <fullName evidence="2">11594_t:CDS:1</fullName>
    </submittedName>
</protein>
<feature type="transmembrane region" description="Helical" evidence="1">
    <location>
        <begin position="24"/>
        <end position="43"/>
    </location>
</feature>
<name>A0A9N8VJ46_9GLOM</name>
<gene>
    <name evidence="2" type="ORF">AGERDE_LOCUS2031</name>
</gene>
<organism evidence="2 3">
    <name type="scientific">Ambispora gerdemannii</name>
    <dbReference type="NCBI Taxonomy" id="144530"/>
    <lineage>
        <taxon>Eukaryota</taxon>
        <taxon>Fungi</taxon>
        <taxon>Fungi incertae sedis</taxon>
        <taxon>Mucoromycota</taxon>
        <taxon>Glomeromycotina</taxon>
        <taxon>Glomeromycetes</taxon>
        <taxon>Archaeosporales</taxon>
        <taxon>Ambisporaceae</taxon>
        <taxon>Ambispora</taxon>
    </lineage>
</organism>
<keyword evidence="3" id="KW-1185">Reference proteome</keyword>
<dbReference type="AlphaFoldDB" id="A0A9N8VJ46"/>
<feature type="transmembrane region" description="Helical" evidence="1">
    <location>
        <begin position="245"/>
        <end position="267"/>
    </location>
</feature>
<feature type="transmembrane region" description="Helical" evidence="1">
    <location>
        <begin position="89"/>
        <end position="113"/>
    </location>
</feature>